<keyword evidence="4 6" id="KW-1133">Transmembrane helix</keyword>
<organism evidence="7 8">
    <name type="scientific">Caenorhabditis tropicalis</name>
    <dbReference type="NCBI Taxonomy" id="1561998"/>
    <lineage>
        <taxon>Eukaryota</taxon>
        <taxon>Metazoa</taxon>
        <taxon>Ecdysozoa</taxon>
        <taxon>Nematoda</taxon>
        <taxon>Chromadorea</taxon>
        <taxon>Rhabditida</taxon>
        <taxon>Rhabditina</taxon>
        <taxon>Rhabditomorpha</taxon>
        <taxon>Rhabditoidea</taxon>
        <taxon>Rhabditidae</taxon>
        <taxon>Peloderinae</taxon>
        <taxon>Caenorhabditis</taxon>
    </lineage>
</organism>
<feature type="transmembrane region" description="Helical" evidence="6">
    <location>
        <begin position="143"/>
        <end position="166"/>
    </location>
</feature>
<reference evidence="8" key="1">
    <citation type="submission" date="2016-11" db="UniProtKB">
        <authorList>
            <consortium name="WormBaseParasite"/>
        </authorList>
    </citation>
    <scope>IDENTIFICATION</scope>
</reference>
<protein>
    <submittedName>
        <fullName evidence="8">Serpentine receptor class gamma</fullName>
    </submittedName>
</protein>
<accession>A0A1I7TLG0</accession>
<evidence type="ECO:0000313" key="8">
    <source>
        <dbReference type="WBParaSite" id="Csp11.Scaffold628.g7089.t1"/>
    </source>
</evidence>
<dbReference type="WBParaSite" id="Csp11.Scaffold628.g7089.t1">
    <property type="protein sequence ID" value="Csp11.Scaffold628.g7089.t1"/>
    <property type="gene ID" value="Csp11.Scaffold628.g7089"/>
</dbReference>
<dbReference type="PANTHER" id="PTHR31216:SF1">
    <property type="entry name" value="SERPENTINE RECEPTOR CLASS BETA-3"/>
    <property type="match status" value="1"/>
</dbReference>
<dbReference type="AlphaFoldDB" id="A0A1I7TLG0"/>
<dbReference type="PANTHER" id="PTHR31216">
    <property type="entry name" value="SERPENTINE RECEPTOR CLASS BETA-1-RELATED-RELATED"/>
    <property type="match status" value="1"/>
</dbReference>
<keyword evidence="5 6" id="KW-0472">Membrane</keyword>
<evidence type="ECO:0000256" key="6">
    <source>
        <dbReference type="SAM" id="Phobius"/>
    </source>
</evidence>
<dbReference type="eggNOG" id="ENOG502SXP2">
    <property type="taxonomic scope" value="Eukaryota"/>
</dbReference>
<dbReference type="InterPro" id="IPR002184">
    <property type="entry name" value="7TM_GPCR_serpentine_rcpt_Srb"/>
</dbReference>
<sequence length="292" mass="33818">MDNNIIGADCQLAYQLNYHPIFRISVFWTFLVSFFAIPGLCYFIIGRLLSLRFHGNLKFLLLVYFCNILLSAILSCFGFGYRFFVPFFAKTECDLLIDPTFFKYWHVTSLLVLTSSTLLPIGFSIERFVALKLVARYEHFRTILGPALVVILIGSDLICVKLIYLYETFSGPHLSLILVPSTSAMQFNIFFYFLLSVQLFNLVCNFFILKRHSRLKTRYLQRTETLSLRYEMEEIEQSSRFTLVVSFTHMLFVGCYIVCGIITRTVGSSFLKIPLITLQSEQFSARFQPIVL</sequence>
<name>A0A1I7TLG0_9PELO</name>
<dbReference type="GO" id="GO:0007606">
    <property type="term" value="P:sensory perception of chemical stimulus"/>
    <property type="evidence" value="ECO:0007669"/>
    <property type="project" value="InterPro"/>
</dbReference>
<comment type="subcellular location">
    <subcellularLocation>
        <location evidence="1">Membrane</location>
        <topology evidence="1">Multi-pass membrane protein</topology>
    </subcellularLocation>
</comment>
<dbReference type="Proteomes" id="UP000095282">
    <property type="component" value="Unplaced"/>
</dbReference>
<feature type="transmembrane region" description="Helical" evidence="6">
    <location>
        <begin position="241"/>
        <end position="263"/>
    </location>
</feature>
<evidence type="ECO:0000256" key="3">
    <source>
        <dbReference type="ARBA" id="ARBA00022692"/>
    </source>
</evidence>
<feature type="transmembrane region" description="Helical" evidence="6">
    <location>
        <begin position="26"/>
        <end position="49"/>
    </location>
</feature>
<proteinExistence type="inferred from homology"/>
<keyword evidence="7" id="KW-1185">Reference proteome</keyword>
<feature type="transmembrane region" description="Helical" evidence="6">
    <location>
        <begin position="189"/>
        <end position="209"/>
    </location>
</feature>
<evidence type="ECO:0000313" key="7">
    <source>
        <dbReference type="Proteomes" id="UP000095282"/>
    </source>
</evidence>
<dbReference type="STRING" id="1561998.A0A1I7TLG0"/>
<evidence type="ECO:0000256" key="4">
    <source>
        <dbReference type="ARBA" id="ARBA00022989"/>
    </source>
</evidence>
<evidence type="ECO:0000256" key="2">
    <source>
        <dbReference type="ARBA" id="ARBA00006860"/>
    </source>
</evidence>
<evidence type="ECO:0000256" key="1">
    <source>
        <dbReference type="ARBA" id="ARBA00004141"/>
    </source>
</evidence>
<feature type="transmembrane region" description="Helical" evidence="6">
    <location>
        <begin position="61"/>
        <end position="84"/>
    </location>
</feature>
<dbReference type="Pfam" id="PF02175">
    <property type="entry name" value="7TM_GPCR_Srb"/>
    <property type="match status" value="1"/>
</dbReference>
<keyword evidence="3 6" id="KW-0812">Transmembrane</keyword>
<dbReference type="GO" id="GO:0016020">
    <property type="term" value="C:membrane"/>
    <property type="evidence" value="ECO:0007669"/>
    <property type="project" value="UniProtKB-SubCell"/>
</dbReference>
<comment type="similarity">
    <text evidence="2">Belongs to the nematode receptor-like protein srb family.</text>
</comment>
<feature type="transmembrane region" description="Helical" evidence="6">
    <location>
        <begin position="104"/>
        <end position="123"/>
    </location>
</feature>
<dbReference type="GO" id="GO:0004888">
    <property type="term" value="F:transmembrane signaling receptor activity"/>
    <property type="evidence" value="ECO:0007669"/>
    <property type="project" value="InterPro"/>
</dbReference>
<dbReference type="PRINTS" id="PR00699">
    <property type="entry name" value="TMPROTEINSRB"/>
</dbReference>
<evidence type="ECO:0000256" key="5">
    <source>
        <dbReference type="ARBA" id="ARBA00023136"/>
    </source>
</evidence>